<feature type="compositionally biased region" description="Acidic residues" evidence="11">
    <location>
        <begin position="160"/>
        <end position="170"/>
    </location>
</feature>
<feature type="domain" description="CNNM transmembrane" evidence="14">
    <location>
        <begin position="2"/>
        <end position="179"/>
    </location>
</feature>
<sequence>MDNLPTEPMLVVLALLVLWSGLFTAIESAQQHLLTLRTATRSGDKPLARLSFPRESLILCNTLCRVLAVIITTLLALAQWAQNGPWLACLLATSALLVLADYLPRTLATRYPEALLSLGNTLLGVPLKIIYPAAWLLDGISQLLLRPFGRKAGVVKQSEDEQAADPDEIEEHANGRPHPVSGIHALDNITVNDILVPRSEVDGINLDDPIGDIIEQLRLSKRTRLPVFHSDINQVEAVLNTRQVRHLLPDASLTQEALLAACHEPYFVPESTPLQLQLLNFHKQQRRLGMVVDEYGEVLGIVTLEDILEEIVGEFESEHSLDNPHIHPQADGRYVIEGAASIRELNKSLGWQLPSDGPKTLNGLVTEALETIPDSAVCLKIGRYRLEILETEENRVSRVLIWHTKPGAPLTL</sequence>
<dbReference type="InterPro" id="IPR016169">
    <property type="entry name" value="FAD-bd_PCMH_sub2"/>
</dbReference>
<keyword evidence="7 9" id="KW-0129">CBS domain</keyword>
<keyword evidence="3" id="KW-1003">Cell membrane</keyword>
<dbReference type="Pfam" id="PF01595">
    <property type="entry name" value="CNNM"/>
    <property type="match status" value="1"/>
</dbReference>
<dbReference type="InterPro" id="IPR005170">
    <property type="entry name" value="Transptr-assoc_dom"/>
</dbReference>
<keyword evidence="4 10" id="KW-0812">Transmembrane</keyword>
<dbReference type="InterPro" id="IPR046342">
    <property type="entry name" value="CBS_dom_sf"/>
</dbReference>
<dbReference type="GO" id="GO:0050660">
    <property type="term" value="F:flavin adenine dinucleotide binding"/>
    <property type="evidence" value="ECO:0007669"/>
    <property type="project" value="InterPro"/>
</dbReference>
<evidence type="ECO:0000313" key="16">
    <source>
        <dbReference type="Proteomes" id="UP000032748"/>
    </source>
</evidence>
<dbReference type="AlphaFoldDB" id="A0A0D5Y5Y3"/>
<name>A0A0D5Y5Y3_9PSED</name>
<evidence type="ECO:0000256" key="9">
    <source>
        <dbReference type="PROSITE-ProRule" id="PRU00703"/>
    </source>
</evidence>
<feature type="transmembrane region" description="Helical" evidence="12">
    <location>
        <begin position="85"/>
        <end position="103"/>
    </location>
</feature>
<dbReference type="Gene3D" id="3.10.580.10">
    <property type="entry name" value="CBS-domain"/>
    <property type="match status" value="1"/>
</dbReference>
<dbReference type="InterPro" id="IPR044751">
    <property type="entry name" value="Ion_transp-like_CBS"/>
</dbReference>
<evidence type="ECO:0000256" key="6">
    <source>
        <dbReference type="ARBA" id="ARBA00022989"/>
    </source>
</evidence>
<dbReference type="EMBL" id="CP011110">
    <property type="protein sequence ID" value="AKA26455.1"/>
    <property type="molecule type" value="Genomic_DNA"/>
</dbReference>
<evidence type="ECO:0000256" key="12">
    <source>
        <dbReference type="SAM" id="Phobius"/>
    </source>
</evidence>
<dbReference type="KEGG" id="pcz:PCL1606_50080"/>
<evidence type="ECO:0000256" key="10">
    <source>
        <dbReference type="PROSITE-ProRule" id="PRU01193"/>
    </source>
</evidence>
<evidence type="ECO:0000256" key="11">
    <source>
        <dbReference type="SAM" id="MobiDB-lite"/>
    </source>
</evidence>
<dbReference type="SUPFAM" id="SSF56176">
    <property type="entry name" value="FAD-binding/transporter-associated domain-like"/>
    <property type="match status" value="1"/>
</dbReference>
<keyword evidence="5" id="KW-0677">Repeat</keyword>
<keyword evidence="6 10" id="KW-1133">Transmembrane helix</keyword>
<comment type="subcellular location">
    <subcellularLocation>
        <location evidence="1">Cell membrane</location>
        <topology evidence="1">Multi-pass membrane protein</topology>
    </subcellularLocation>
</comment>
<evidence type="ECO:0000259" key="13">
    <source>
        <dbReference type="PROSITE" id="PS51371"/>
    </source>
</evidence>
<dbReference type="RefSeq" id="WP_045885477.1">
    <property type="nucleotide sequence ID" value="NZ_CP011110.1"/>
</dbReference>
<evidence type="ECO:0000256" key="8">
    <source>
        <dbReference type="ARBA" id="ARBA00023136"/>
    </source>
</evidence>
<evidence type="ECO:0000256" key="1">
    <source>
        <dbReference type="ARBA" id="ARBA00004651"/>
    </source>
</evidence>
<evidence type="ECO:0000256" key="4">
    <source>
        <dbReference type="ARBA" id="ARBA00022692"/>
    </source>
</evidence>
<reference evidence="15 16" key="1">
    <citation type="journal article" date="2015" name="Mol. Plant Microbe Interact.">
        <title>Comparative Genomic Analysis of Pseudomonas chlororaphis PCL1606 Reveals New Insight into Antifungal Compounds Involved in Biocontrol.</title>
        <authorList>
            <person name="Calderon C.E."/>
            <person name="Ramos C."/>
            <person name="de Vicente A."/>
            <person name="Cazorla F.M."/>
        </authorList>
    </citation>
    <scope>NUCLEOTIDE SEQUENCE [LARGE SCALE GENOMIC DNA]</scope>
    <source>
        <strain evidence="15 16">PCL1606</strain>
    </source>
</reference>
<organism evidence="15 16">
    <name type="scientific">Pseudomonas chlororaphis</name>
    <dbReference type="NCBI Taxonomy" id="587753"/>
    <lineage>
        <taxon>Bacteria</taxon>
        <taxon>Pseudomonadati</taxon>
        <taxon>Pseudomonadota</taxon>
        <taxon>Gammaproteobacteria</taxon>
        <taxon>Pseudomonadales</taxon>
        <taxon>Pseudomonadaceae</taxon>
        <taxon>Pseudomonas</taxon>
    </lineage>
</organism>
<dbReference type="InterPro" id="IPR000644">
    <property type="entry name" value="CBS_dom"/>
</dbReference>
<dbReference type="PANTHER" id="PTHR22777">
    <property type="entry name" value="HEMOLYSIN-RELATED"/>
    <property type="match status" value="1"/>
</dbReference>
<feature type="region of interest" description="Disordered" evidence="11">
    <location>
        <begin position="156"/>
        <end position="181"/>
    </location>
</feature>
<proteinExistence type="inferred from homology"/>
<dbReference type="SUPFAM" id="SSF54631">
    <property type="entry name" value="CBS-domain pair"/>
    <property type="match status" value="1"/>
</dbReference>
<evidence type="ECO:0008006" key="17">
    <source>
        <dbReference type="Google" id="ProtNLM"/>
    </source>
</evidence>
<dbReference type="SMART" id="SM01091">
    <property type="entry name" value="CorC_HlyC"/>
    <property type="match status" value="1"/>
</dbReference>
<dbReference type="Gene3D" id="3.30.465.10">
    <property type="match status" value="1"/>
</dbReference>
<feature type="transmembrane region" description="Helical" evidence="12">
    <location>
        <begin position="115"/>
        <end position="137"/>
    </location>
</feature>
<dbReference type="GO" id="GO:0005886">
    <property type="term" value="C:plasma membrane"/>
    <property type="evidence" value="ECO:0007669"/>
    <property type="project" value="UniProtKB-SubCell"/>
</dbReference>
<evidence type="ECO:0000256" key="2">
    <source>
        <dbReference type="ARBA" id="ARBA00006337"/>
    </source>
</evidence>
<comment type="similarity">
    <text evidence="2">Belongs to the UPF0053 family.</text>
</comment>
<evidence type="ECO:0000259" key="14">
    <source>
        <dbReference type="PROSITE" id="PS51846"/>
    </source>
</evidence>
<protein>
    <recommendedName>
        <fullName evidence="17">Transporter</fullName>
    </recommendedName>
</protein>
<evidence type="ECO:0000256" key="5">
    <source>
        <dbReference type="ARBA" id="ARBA00022737"/>
    </source>
</evidence>
<dbReference type="OrthoDB" id="9797674at2"/>
<evidence type="ECO:0000256" key="3">
    <source>
        <dbReference type="ARBA" id="ARBA00022475"/>
    </source>
</evidence>
<dbReference type="PATRIC" id="fig|587753.10.peg.5001"/>
<dbReference type="InterPro" id="IPR036318">
    <property type="entry name" value="FAD-bd_PCMH-like_sf"/>
</dbReference>
<dbReference type="Proteomes" id="UP000032748">
    <property type="component" value="Chromosome"/>
</dbReference>
<dbReference type="PANTHER" id="PTHR22777:SF32">
    <property type="entry name" value="UPF0053 INNER MEMBRANE PROTEIN YFJD"/>
    <property type="match status" value="1"/>
</dbReference>
<evidence type="ECO:0000256" key="7">
    <source>
        <dbReference type="ARBA" id="ARBA00023122"/>
    </source>
</evidence>
<dbReference type="Pfam" id="PF03471">
    <property type="entry name" value="CorC_HlyC"/>
    <property type="match status" value="1"/>
</dbReference>
<keyword evidence="8 10" id="KW-0472">Membrane</keyword>
<gene>
    <name evidence="15" type="ORF">PCL1606_50080</name>
</gene>
<feature type="transmembrane region" description="Helical" evidence="12">
    <location>
        <begin position="56"/>
        <end position="78"/>
    </location>
</feature>
<feature type="domain" description="CBS" evidence="13">
    <location>
        <begin position="261"/>
        <end position="317"/>
    </location>
</feature>
<dbReference type="Pfam" id="PF00571">
    <property type="entry name" value="CBS"/>
    <property type="match status" value="1"/>
</dbReference>
<dbReference type="PROSITE" id="PS51846">
    <property type="entry name" value="CNNM"/>
    <property type="match status" value="1"/>
</dbReference>
<accession>A0A0D5Y5Y3</accession>
<evidence type="ECO:0000313" key="15">
    <source>
        <dbReference type="EMBL" id="AKA26455.1"/>
    </source>
</evidence>
<dbReference type="InterPro" id="IPR002550">
    <property type="entry name" value="CNNM"/>
</dbReference>
<dbReference type="PROSITE" id="PS51371">
    <property type="entry name" value="CBS"/>
    <property type="match status" value="1"/>
</dbReference>
<dbReference type="CDD" id="cd04590">
    <property type="entry name" value="CBS_pair_CorC_HlyC_assoc"/>
    <property type="match status" value="1"/>
</dbReference>